<accession>A0AAV5GRM4</accession>
<keyword evidence="1" id="KW-0732">Signal</keyword>
<evidence type="ECO:0000256" key="1">
    <source>
        <dbReference type="SAM" id="SignalP"/>
    </source>
</evidence>
<feature type="signal peptide" evidence="1">
    <location>
        <begin position="1"/>
        <end position="18"/>
    </location>
</feature>
<comment type="caution">
    <text evidence="2">The sequence shown here is derived from an EMBL/GenBank/DDBJ whole genome shotgun (WGS) entry which is preliminary data.</text>
</comment>
<gene>
    <name evidence="2" type="ORF">Rhopal_005629-T1</name>
</gene>
<evidence type="ECO:0000313" key="2">
    <source>
        <dbReference type="EMBL" id="GJN92594.1"/>
    </source>
</evidence>
<keyword evidence="3" id="KW-1185">Reference proteome</keyword>
<protein>
    <submittedName>
        <fullName evidence="2">Uncharacterized protein</fullName>
    </submittedName>
</protein>
<organism evidence="2 3">
    <name type="scientific">Rhodotorula paludigena</name>
    <dbReference type="NCBI Taxonomy" id="86838"/>
    <lineage>
        <taxon>Eukaryota</taxon>
        <taxon>Fungi</taxon>
        <taxon>Dikarya</taxon>
        <taxon>Basidiomycota</taxon>
        <taxon>Pucciniomycotina</taxon>
        <taxon>Microbotryomycetes</taxon>
        <taxon>Sporidiobolales</taxon>
        <taxon>Sporidiobolaceae</taxon>
        <taxon>Rhodotorula</taxon>
    </lineage>
</organism>
<dbReference type="EMBL" id="BQKY01000011">
    <property type="protein sequence ID" value="GJN92594.1"/>
    <property type="molecule type" value="Genomic_DNA"/>
</dbReference>
<dbReference type="Proteomes" id="UP001342314">
    <property type="component" value="Unassembled WGS sequence"/>
</dbReference>
<evidence type="ECO:0000313" key="3">
    <source>
        <dbReference type="Proteomes" id="UP001342314"/>
    </source>
</evidence>
<feature type="chain" id="PRO_5043562744" evidence="1">
    <location>
        <begin position="19"/>
        <end position="83"/>
    </location>
</feature>
<proteinExistence type="predicted"/>
<dbReference type="AlphaFoldDB" id="A0AAV5GRM4"/>
<reference evidence="2 3" key="1">
    <citation type="submission" date="2021-12" db="EMBL/GenBank/DDBJ databases">
        <title>High titer production of polyol ester of fatty acids by Rhodotorula paludigena BS15 towards product separation-free biomass refinery.</title>
        <authorList>
            <person name="Mano J."/>
            <person name="Ono H."/>
            <person name="Tanaka T."/>
            <person name="Naito K."/>
            <person name="Sushida H."/>
            <person name="Ike M."/>
            <person name="Tokuyasu K."/>
            <person name="Kitaoka M."/>
        </authorList>
    </citation>
    <scope>NUCLEOTIDE SEQUENCE [LARGE SCALE GENOMIC DNA]</scope>
    <source>
        <strain evidence="2 3">BS15</strain>
    </source>
</reference>
<name>A0AAV5GRM4_9BASI</name>
<sequence>MGLLTLFVAALLSRALLAQSSILVARQEEVSTDQDAWDAIEALAASAIVCPLGCAGVLWTVGVSLGNKGYLTVISTTEPPVFQ</sequence>